<name>A0ABX6IJK9_9ACTN</name>
<protein>
    <submittedName>
        <fullName evidence="2">Ribbon-helix-helix protein, CopG family</fullName>
    </submittedName>
</protein>
<evidence type="ECO:0000259" key="1">
    <source>
        <dbReference type="Pfam" id="PF01402"/>
    </source>
</evidence>
<keyword evidence="3" id="KW-1185">Reference proteome</keyword>
<gene>
    <name evidence="2" type="ORF">GII31_11995</name>
</gene>
<feature type="domain" description="Ribbon-helix-helix protein CopG" evidence="1">
    <location>
        <begin position="9"/>
        <end position="34"/>
    </location>
</feature>
<dbReference type="Gene3D" id="1.10.1220.10">
    <property type="entry name" value="Met repressor-like"/>
    <property type="match status" value="1"/>
</dbReference>
<dbReference type="Proteomes" id="UP001059836">
    <property type="component" value="Chromosome"/>
</dbReference>
<reference evidence="2" key="1">
    <citation type="journal article" date="2021" name="Nat. Microbiol.">
        <title>Cocultivation of an ultrasmall environmental parasitic bacterium with lytic ability against bacteria associated with wastewater foams.</title>
        <authorList>
            <person name="Batinovic S."/>
            <person name="Rose J.J.A."/>
            <person name="Ratcliffe J."/>
            <person name="Seviour R.J."/>
            <person name="Petrovski S."/>
        </authorList>
    </citation>
    <scope>NUCLEOTIDE SEQUENCE</scope>
    <source>
        <strain evidence="2">CON9</strain>
    </source>
</reference>
<organism evidence="2 3">
    <name type="scientific">Gordonia pseudamarae</name>
    <dbReference type="NCBI Taxonomy" id="2831662"/>
    <lineage>
        <taxon>Bacteria</taxon>
        <taxon>Bacillati</taxon>
        <taxon>Actinomycetota</taxon>
        <taxon>Actinomycetes</taxon>
        <taxon>Mycobacteriales</taxon>
        <taxon>Gordoniaceae</taxon>
        <taxon>Gordonia</taxon>
    </lineage>
</organism>
<dbReference type="InterPro" id="IPR013321">
    <property type="entry name" value="Arc_rbn_hlx_hlx"/>
</dbReference>
<sequence length="75" mass="8648">MTDILIRNVDDDDLRHIDALAAELGLSRTELLRRETKELARRHARSQVTVDDVRRSVDLARGALDEDLMRQAWGH</sequence>
<accession>A0ABX6IJK9</accession>
<dbReference type="RefSeq" id="WP_213243354.1">
    <property type="nucleotide sequence ID" value="NZ_CP045806.1"/>
</dbReference>
<evidence type="ECO:0000313" key="3">
    <source>
        <dbReference type="Proteomes" id="UP001059836"/>
    </source>
</evidence>
<dbReference type="EMBL" id="CP045809">
    <property type="protein sequence ID" value="QHN35495.1"/>
    <property type="molecule type" value="Genomic_DNA"/>
</dbReference>
<evidence type="ECO:0000313" key="2">
    <source>
        <dbReference type="EMBL" id="QHN35495.1"/>
    </source>
</evidence>
<proteinExistence type="predicted"/>
<dbReference type="Pfam" id="PF01402">
    <property type="entry name" value="RHH_1"/>
    <property type="match status" value="1"/>
</dbReference>
<dbReference type="InterPro" id="IPR002145">
    <property type="entry name" value="CopG"/>
</dbReference>